<dbReference type="GO" id="GO:0044027">
    <property type="term" value="P:negative regulation of gene expression via chromosomal CpG island methylation"/>
    <property type="evidence" value="ECO:0007669"/>
    <property type="project" value="TreeGrafter"/>
</dbReference>
<dbReference type="Proteomes" id="UP000220629">
    <property type="component" value="Unassembled WGS sequence"/>
</dbReference>
<accession>A0A2A7SAK0</accession>
<evidence type="ECO:0000256" key="5">
    <source>
        <dbReference type="ARBA" id="ARBA00022747"/>
    </source>
</evidence>
<dbReference type="InterPro" id="IPR001525">
    <property type="entry name" value="C5_MeTfrase"/>
</dbReference>
<dbReference type="REBASE" id="630070">
    <property type="entry name" value="M1.Bgl94ORF17500P"/>
</dbReference>
<dbReference type="GO" id="GO:0009307">
    <property type="term" value="P:DNA restriction-modification system"/>
    <property type="evidence" value="ECO:0007669"/>
    <property type="project" value="UniProtKB-KW"/>
</dbReference>
<dbReference type="GO" id="GO:0032259">
    <property type="term" value="P:methylation"/>
    <property type="evidence" value="ECO:0007669"/>
    <property type="project" value="UniProtKB-KW"/>
</dbReference>
<evidence type="ECO:0000256" key="4">
    <source>
        <dbReference type="ARBA" id="ARBA00022691"/>
    </source>
</evidence>
<evidence type="ECO:0000256" key="2">
    <source>
        <dbReference type="ARBA" id="ARBA00022603"/>
    </source>
</evidence>
<dbReference type="InterPro" id="IPR050390">
    <property type="entry name" value="C5-Methyltransferase"/>
</dbReference>
<dbReference type="PRINTS" id="PR00105">
    <property type="entry name" value="C5METTRFRASE"/>
</dbReference>
<sequence length="828" mass="88857">MTLNRKSASKHWPRRQGSLNLGHELIIDNFAGGGGTSTGLEAAFGRPVDIAINHDPQAIAMHALNHPHTTHLCENVWNVDPIAVTKNRPVALVWLSPDCKHFSKAKGGTPVSKNIRGLAWVGVRWLLKTSPRVFMLENVEEFTTWGDLTEIGPGLWIPDPSKRGDTFRAFIAMITTGIEPGHPQLLEACDHLGLDPDGPEAHRLIAGLGYDVDWRELRACDNGAPTIRKRLFIVGRRDGLPVRFPQQEFAEPTSTQVIAGMLAPYRTSADCIDFTLPAQSIFGRKKELAKNTQRRVAKGIWRHVLTSAKPFIVTNTTGHPGASIDEPLPTVTTGNHHLLGQTVLAPFLNEHANASSQRTMPADEPMRTICAQVKGGHFSIVAPALAPLRGTSEAHLNNTRDIEQPMTTISASGTHHALVSAELVTANIQGNAVHCAGSRVGVPSAAEAAGSSGDNSLVAGHLVTIGYGERAGQAARTQDIEQPLSTVVAGGVKQAVVATHITKFRTGSTGVPMIEPMPTVTANSFIKRPGGSAPLGVVGAHLTHLTHHGERSGTSLAQPLPTVTGANRGEQALVAANLIDIGHGESCSTGARRWGSGVRSLDVPLNVVTASSSPSALVSAFLEQANGGFFADNEGRAADEPLSTITAKGTNQRLVTACLVRYDCLGDQSQAAEAPPQTAPKKACIGLVERLQVPSDCLAEEHREKARQCADLMREHLPERFPADAQLVLMQYQNSLWVLVDITLRMLKPRELYRAQAFPESYIIHEIPDPSLLFKDGVQVADPLLVPRIPLSITAQIRMCGNSVVPLQAEALVRANFTHERLMSGVAA</sequence>
<dbReference type="GO" id="GO:0003677">
    <property type="term" value="F:DNA binding"/>
    <property type="evidence" value="ECO:0007669"/>
    <property type="project" value="TreeGrafter"/>
</dbReference>
<gene>
    <name evidence="7" type="ORF">CRM94_17500</name>
</gene>
<dbReference type="AlphaFoldDB" id="A0A2A7SAK0"/>
<keyword evidence="3" id="KW-0808">Transferase</keyword>
<evidence type="ECO:0000313" key="7">
    <source>
        <dbReference type="EMBL" id="PEH40502.1"/>
    </source>
</evidence>
<comment type="catalytic activity">
    <reaction evidence="6">
        <text>a 2'-deoxycytidine in DNA + S-adenosyl-L-methionine = a 5-methyl-2'-deoxycytidine in DNA + S-adenosyl-L-homocysteine + H(+)</text>
        <dbReference type="Rhea" id="RHEA:13681"/>
        <dbReference type="Rhea" id="RHEA-COMP:11369"/>
        <dbReference type="Rhea" id="RHEA-COMP:11370"/>
        <dbReference type="ChEBI" id="CHEBI:15378"/>
        <dbReference type="ChEBI" id="CHEBI:57856"/>
        <dbReference type="ChEBI" id="CHEBI:59789"/>
        <dbReference type="ChEBI" id="CHEBI:85452"/>
        <dbReference type="ChEBI" id="CHEBI:85454"/>
        <dbReference type="EC" id="2.1.1.37"/>
    </reaction>
</comment>
<proteinExistence type="predicted"/>
<dbReference type="EMBL" id="PDDY01000003">
    <property type="protein sequence ID" value="PEH40502.1"/>
    <property type="molecule type" value="Genomic_DNA"/>
</dbReference>
<evidence type="ECO:0000256" key="1">
    <source>
        <dbReference type="ARBA" id="ARBA00011975"/>
    </source>
</evidence>
<keyword evidence="2 7" id="KW-0489">Methyltransferase</keyword>
<evidence type="ECO:0000256" key="3">
    <source>
        <dbReference type="ARBA" id="ARBA00022679"/>
    </source>
</evidence>
<keyword evidence="5" id="KW-0680">Restriction system</keyword>
<comment type="caution">
    <text evidence="7">The sequence shown here is derived from an EMBL/GenBank/DDBJ whole genome shotgun (WGS) entry which is preliminary data.</text>
</comment>
<evidence type="ECO:0000313" key="8">
    <source>
        <dbReference type="Proteomes" id="UP000220629"/>
    </source>
</evidence>
<organism evidence="7 8">
    <name type="scientific">Burkholderia gladioli</name>
    <name type="common">Pseudomonas marginata</name>
    <name type="synonym">Phytomonas marginata</name>
    <dbReference type="NCBI Taxonomy" id="28095"/>
    <lineage>
        <taxon>Bacteria</taxon>
        <taxon>Pseudomonadati</taxon>
        <taxon>Pseudomonadota</taxon>
        <taxon>Betaproteobacteria</taxon>
        <taxon>Burkholderiales</taxon>
        <taxon>Burkholderiaceae</taxon>
        <taxon>Burkholderia</taxon>
    </lineage>
</organism>
<dbReference type="Pfam" id="PF00145">
    <property type="entry name" value="DNA_methylase"/>
    <property type="match status" value="2"/>
</dbReference>
<keyword evidence="4" id="KW-0949">S-adenosyl-L-methionine</keyword>
<evidence type="ECO:0000256" key="6">
    <source>
        <dbReference type="ARBA" id="ARBA00047422"/>
    </source>
</evidence>
<dbReference type="Gene3D" id="3.90.120.10">
    <property type="entry name" value="DNA Methylase, subunit A, domain 2"/>
    <property type="match status" value="1"/>
</dbReference>
<dbReference type="PANTHER" id="PTHR10629">
    <property type="entry name" value="CYTOSINE-SPECIFIC METHYLTRANSFERASE"/>
    <property type="match status" value="1"/>
</dbReference>
<dbReference type="InterPro" id="IPR029063">
    <property type="entry name" value="SAM-dependent_MTases_sf"/>
</dbReference>
<dbReference type="PANTHER" id="PTHR10629:SF52">
    <property type="entry name" value="DNA (CYTOSINE-5)-METHYLTRANSFERASE 1"/>
    <property type="match status" value="1"/>
</dbReference>
<dbReference type="RefSeq" id="WP_098153433.1">
    <property type="nucleotide sequence ID" value="NZ_PDDY01000003.1"/>
</dbReference>
<dbReference type="EC" id="2.1.1.37" evidence="1"/>
<dbReference type="SUPFAM" id="SSF53335">
    <property type="entry name" value="S-adenosyl-L-methionine-dependent methyltransferases"/>
    <property type="match status" value="1"/>
</dbReference>
<reference evidence="8" key="1">
    <citation type="submission" date="2017-09" db="EMBL/GenBank/DDBJ databases">
        <title>FDA dAtabase for Regulatory Grade micrObial Sequences (FDA-ARGOS): Supporting development and validation of Infectious Disease Dx tests.</title>
        <authorList>
            <person name="Minogue T."/>
            <person name="Wolcott M."/>
            <person name="Wasieloski L."/>
            <person name="Aguilar W."/>
            <person name="Moore D."/>
            <person name="Tallon L."/>
            <person name="Sadzewicz L."/>
            <person name="Ott S."/>
            <person name="Zhao X."/>
            <person name="Nagaraj S."/>
            <person name="Vavikolanu K."/>
            <person name="Aluvathingal J."/>
            <person name="Nadendla S."/>
            <person name="Sichtig H."/>
        </authorList>
    </citation>
    <scope>NUCLEOTIDE SEQUENCE [LARGE SCALE GENOMIC DNA]</scope>
    <source>
        <strain evidence="8">FDAARGOS_390</strain>
    </source>
</reference>
<dbReference type="Gene3D" id="3.40.50.150">
    <property type="entry name" value="Vaccinia Virus protein VP39"/>
    <property type="match status" value="1"/>
</dbReference>
<name>A0A2A7SAK0_BURGA</name>
<protein>
    <recommendedName>
        <fullName evidence="1">DNA (cytosine-5-)-methyltransferase</fullName>
        <ecNumber evidence="1">2.1.1.37</ecNumber>
    </recommendedName>
</protein>
<dbReference type="GO" id="GO:0003886">
    <property type="term" value="F:DNA (cytosine-5-)-methyltransferase activity"/>
    <property type="evidence" value="ECO:0007669"/>
    <property type="project" value="UniProtKB-EC"/>
</dbReference>